<comment type="caution">
    <text evidence="1">The sequence shown here is derived from an EMBL/GenBank/DDBJ whole genome shotgun (WGS) entry which is preliminary data.</text>
</comment>
<dbReference type="Pfam" id="PF04545">
    <property type="entry name" value="Sigma70_r4"/>
    <property type="match status" value="1"/>
</dbReference>
<name>A0A6G9J578_9BACL</name>
<dbReference type="GO" id="GO:0003700">
    <property type="term" value="F:DNA-binding transcription factor activity"/>
    <property type="evidence" value="ECO:0007669"/>
    <property type="project" value="InterPro"/>
</dbReference>
<proteinExistence type="predicted"/>
<dbReference type="InterPro" id="IPR050239">
    <property type="entry name" value="Sigma-70_RNA_pol_init_factors"/>
</dbReference>
<accession>A0A6G9J578</accession>
<dbReference type="AlphaFoldDB" id="A0A6G9J578"/>
<dbReference type="InterPro" id="IPR007627">
    <property type="entry name" value="RNA_pol_sigma70_r2"/>
</dbReference>
<dbReference type="InterPro" id="IPR013325">
    <property type="entry name" value="RNA_pol_sigma_r2"/>
</dbReference>
<dbReference type="Pfam" id="PF04542">
    <property type="entry name" value="Sigma70_r2"/>
    <property type="match status" value="1"/>
</dbReference>
<dbReference type="InterPro" id="IPR014284">
    <property type="entry name" value="RNA_pol_sigma-70_dom"/>
</dbReference>
<reference evidence="1 2" key="1">
    <citation type="submission" date="2020-08" db="EMBL/GenBank/DDBJ databases">
        <title>Genomic Encyclopedia of Type Strains, Phase IV (KMG-IV): sequencing the most valuable type-strain genomes for metagenomic binning, comparative biology and taxonomic classification.</title>
        <authorList>
            <person name="Goeker M."/>
        </authorList>
    </citation>
    <scope>NUCLEOTIDE SEQUENCE [LARGE SCALE GENOMIC DNA]</scope>
    <source>
        <strain evidence="1 2">DSM 14590</strain>
    </source>
</reference>
<dbReference type="GO" id="GO:0006352">
    <property type="term" value="P:DNA-templated transcription initiation"/>
    <property type="evidence" value="ECO:0007669"/>
    <property type="project" value="InterPro"/>
</dbReference>
<dbReference type="Gene3D" id="1.10.601.10">
    <property type="entry name" value="RNA Polymerase Primary Sigma Factor"/>
    <property type="match status" value="1"/>
</dbReference>
<dbReference type="PRINTS" id="PR00046">
    <property type="entry name" value="SIGMA70FCT"/>
</dbReference>
<dbReference type="PANTHER" id="PTHR30603:SF47">
    <property type="entry name" value="RNA POLYMERASE SIGMA FACTOR SIGD, CHLOROPLASTIC"/>
    <property type="match status" value="1"/>
</dbReference>
<organism evidence="1 2">
    <name type="scientific">Parageobacillus toebii NBRC 107807</name>
    <dbReference type="NCBI Taxonomy" id="1223503"/>
    <lineage>
        <taxon>Bacteria</taxon>
        <taxon>Bacillati</taxon>
        <taxon>Bacillota</taxon>
        <taxon>Bacilli</taxon>
        <taxon>Bacillales</taxon>
        <taxon>Anoxybacillaceae</taxon>
        <taxon>Parageobacillus</taxon>
    </lineage>
</organism>
<sequence length="348" mass="41814">MEKSKKFFTKKASQCFEVKNKDDYVYYRWDIDTSNEINNEKMINSMGLENEENFRIDDADFNINEFLEKNVFRENYKYKDNIDLLNKLNNDNNKEVLVDVIEKNMGLVRKIAGYYQKYMHHKLDEEDILIEGILGLIRAANRFNSNRGTQFSTYAVWWIRQSILRAIINEGFTIRIPVHAFEQIRKVINAENESYRLFQKIDVDWVCRHVGITKEKYHELKLIDSRFIQMRSLYSLVSDNDDESQLINFIPNEIEHVYDLKIEELQDPFELVHRMEIREKIMEALDKLKEREREVIIERFGLRDGQPKTLEEIGKKVGVTRERIRQIETKAIAKLRKYLKQFQLEDIY</sequence>
<evidence type="ECO:0000313" key="1">
    <source>
        <dbReference type="EMBL" id="MBB3870241.1"/>
    </source>
</evidence>
<dbReference type="Gene3D" id="1.10.10.10">
    <property type="entry name" value="Winged helix-like DNA-binding domain superfamily/Winged helix DNA-binding domain"/>
    <property type="match status" value="1"/>
</dbReference>
<dbReference type="PANTHER" id="PTHR30603">
    <property type="entry name" value="RNA POLYMERASE SIGMA FACTOR RPO"/>
    <property type="match status" value="1"/>
</dbReference>
<evidence type="ECO:0000313" key="2">
    <source>
        <dbReference type="Proteomes" id="UP000613002"/>
    </source>
</evidence>
<protein>
    <submittedName>
        <fullName evidence="1">RNA polymerase primary sigma factor</fullName>
    </submittedName>
</protein>
<dbReference type="InterPro" id="IPR036388">
    <property type="entry name" value="WH-like_DNA-bd_sf"/>
</dbReference>
<keyword evidence="2" id="KW-1185">Reference proteome</keyword>
<dbReference type="NCBIfam" id="TIGR02937">
    <property type="entry name" value="sigma70-ECF"/>
    <property type="match status" value="1"/>
</dbReference>
<dbReference type="InterPro" id="IPR000943">
    <property type="entry name" value="RNA_pol_sigma70"/>
</dbReference>
<dbReference type="InterPro" id="IPR007630">
    <property type="entry name" value="RNA_pol_sigma70_r4"/>
</dbReference>
<dbReference type="PROSITE" id="PS00716">
    <property type="entry name" value="SIGMA70_2"/>
    <property type="match status" value="1"/>
</dbReference>
<dbReference type="Proteomes" id="UP000613002">
    <property type="component" value="Unassembled WGS sequence"/>
</dbReference>
<dbReference type="SUPFAM" id="SSF88659">
    <property type="entry name" value="Sigma3 and sigma4 domains of RNA polymerase sigma factors"/>
    <property type="match status" value="1"/>
</dbReference>
<dbReference type="CDD" id="cd06171">
    <property type="entry name" value="Sigma70_r4"/>
    <property type="match status" value="1"/>
</dbReference>
<dbReference type="InterPro" id="IPR013324">
    <property type="entry name" value="RNA_pol_sigma_r3/r4-like"/>
</dbReference>
<dbReference type="SUPFAM" id="SSF88946">
    <property type="entry name" value="Sigma2 domain of RNA polymerase sigma factors"/>
    <property type="match status" value="1"/>
</dbReference>
<gene>
    <name evidence="1" type="ORF">HNR78_003144</name>
</gene>
<dbReference type="EMBL" id="JACICZ010000018">
    <property type="protein sequence ID" value="MBB3870241.1"/>
    <property type="molecule type" value="Genomic_DNA"/>
</dbReference>
<dbReference type="RefSeq" id="WP_062756228.1">
    <property type="nucleotide sequence ID" value="NZ_BDAQ01000019.1"/>
</dbReference>